<evidence type="ECO:0000313" key="3">
    <source>
        <dbReference type="Proteomes" id="UP001215598"/>
    </source>
</evidence>
<feature type="compositionally biased region" description="Low complexity" evidence="1">
    <location>
        <begin position="149"/>
        <end position="158"/>
    </location>
</feature>
<feature type="compositionally biased region" description="Basic and acidic residues" evidence="1">
    <location>
        <begin position="314"/>
        <end position="339"/>
    </location>
</feature>
<name>A0AAD7NJI8_9AGAR</name>
<feature type="region of interest" description="Disordered" evidence="1">
    <location>
        <begin position="314"/>
        <end position="360"/>
    </location>
</feature>
<gene>
    <name evidence="2" type="ORF">B0H16DRAFT_1718690</name>
</gene>
<evidence type="ECO:0000256" key="1">
    <source>
        <dbReference type="SAM" id="MobiDB-lite"/>
    </source>
</evidence>
<accession>A0AAD7NJI8</accession>
<proteinExistence type="predicted"/>
<dbReference type="EMBL" id="JARKIB010000030">
    <property type="protein sequence ID" value="KAJ7763461.1"/>
    <property type="molecule type" value="Genomic_DNA"/>
</dbReference>
<feature type="compositionally biased region" description="Low complexity" evidence="1">
    <location>
        <begin position="271"/>
        <end position="292"/>
    </location>
</feature>
<feature type="region of interest" description="Disordered" evidence="1">
    <location>
        <begin position="257"/>
        <end position="294"/>
    </location>
</feature>
<sequence>MKHPRLHPYPRRLDSNSGLRAASVARVDVKHPPQPHAVRDHRPPHPHSVAALSPLALWVSHSPARSRPLAILIAFVLLLGTSGKGGEGKRGEPRPAIQSVPVIPVHLLARARGRFANSDSRREEEGRAREMGSHGHPVLAPRSRPPVPSLSSPSSSYSRYPRRTAPWRSLATTSHLRWHLHLRSDPRSDLHKVREGTSPSLLALLALLVPSARVSGVPYSLALLACSAPRVRCPRPPYSYSCGLEARFLAVDSGADARNGSGGQERWGATASQSPLPPRARAAPPHRVSPSSVFSAAGWKQRYARVVGVDVRTEGQGRRAGEGRGRRRAGREGEGRGGRADGSASEPHCHHSASEPHVGRCCGTQGTAVVGLFFMSGGEGTAEESGVDGDVRVDCNVDVIGAMSPATAMAISVSTSISVLMAMSRVRGAHAQARTRYECARAF</sequence>
<dbReference type="AlphaFoldDB" id="A0AAD7NJI8"/>
<feature type="compositionally biased region" description="Basic and acidic residues" evidence="1">
    <location>
        <begin position="347"/>
        <end position="358"/>
    </location>
</feature>
<feature type="region of interest" description="Disordered" evidence="1">
    <location>
        <begin position="113"/>
        <end position="158"/>
    </location>
</feature>
<evidence type="ECO:0000313" key="2">
    <source>
        <dbReference type="EMBL" id="KAJ7763461.1"/>
    </source>
</evidence>
<comment type="caution">
    <text evidence="2">The sequence shown here is derived from an EMBL/GenBank/DDBJ whole genome shotgun (WGS) entry which is preliminary data.</text>
</comment>
<feature type="compositionally biased region" description="Basic and acidic residues" evidence="1">
    <location>
        <begin position="119"/>
        <end position="133"/>
    </location>
</feature>
<reference evidence="2" key="1">
    <citation type="submission" date="2023-03" db="EMBL/GenBank/DDBJ databases">
        <title>Massive genome expansion in bonnet fungi (Mycena s.s.) driven by repeated elements and novel gene families across ecological guilds.</title>
        <authorList>
            <consortium name="Lawrence Berkeley National Laboratory"/>
            <person name="Harder C.B."/>
            <person name="Miyauchi S."/>
            <person name="Viragh M."/>
            <person name="Kuo A."/>
            <person name="Thoen E."/>
            <person name="Andreopoulos B."/>
            <person name="Lu D."/>
            <person name="Skrede I."/>
            <person name="Drula E."/>
            <person name="Henrissat B."/>
            <person name="Morin E."/>
            <person name="Kohler A."/>
            <person name="Barry K."/>
            <person name="LaButti K."/>
            <person name="Morin E."/>
            <person name="Salamov A."/>
            <person name="Lipzen A."/>
            <person name="Mereny Z."/>
            <person name="Hegedus B."/>
            <person name="Baldrian P."/>
            <person name="Stursova M."/>
            <person name="Weitz H."/>
            <person name="Taylor A."/>
            <person name="Grigoriev I.V."/>
            <person name="Nagy L.G."/>
            <person name="Martin F."/>
            <person name="Kauserud H."/>
        </authorList>
    </citation>
    <scope>NUCLEOTIDE SEQUENCE</scope>
    <source>
        <strain evidence="2">CBHHK182m</strain>
    </source>
</reference>
<dbReference type="Proteomes" id="UP001215598">
    <property type="component" value="Unassembled WGS sequence"/>
</dbReference>
<protein>
    <submittedName>
        <fullName evidence="2">Uncharacterized protein</fullName>
    </submittedName>
</protein>
<organism evidence="2 3">
    <name type="scientific">Mycena metata</name>
    <dbReference type="NCBI Taxonomy" id="1033252"/>
    <lineage>
        <taxon>Eukaryota</taxon>
        <taxon>Fungi</taxon>
        <taxon>Dikarya</taxon>
        <taxon>Basidiomycota</taxon>
        <taxon>Agaricomycotina</taxon>
        <taxon>Agaricomycetes</taxon>
        <taxon>Agaricomycetidae</taxon>
        <taxon>Agaricales</taxon>
        <taxon>Marasmiineae</taxon>
        <taxon>Mycenaceae</taxon>
        <taxon>Mycena</taxon>
    </lineage>
</organism>
<keyword evidence="3" id="KW-1185">Reference proteome</keyword>